<dbReference type="Proteomes" id="UP000549913">
    <property type="component" value="Unassembled WGS sequence"/>
</dbReference>
<organism evidence="1 2">
    <name type="scientific">Herbiconiux flava</name>
    <dbReference type="NCBI Taxonomy" id="881268"/>
    <lineage>
        <taxon>Bacteria</taxon>
        <taxon>Bacillati</taxon>
        <taxon>Actinomycetota</taxon>
        <taxon>Actinomycetes</taxon>
        <taxon>Micrococcales</taxon>
        <taxon>Microbacteriaceae</taxon>
        <taxon>Herbiconiux</taxon>
    </lineage>
</organism>
<comment type="caution">
    <text evidence="1">The sequence shown here is derived from an EMBL/GenBank/DDBJ whole genome shotgun (WGS) entry which is preliminary data.</text>
</comment>
<gene>
    <name evidence="1" type="ORF">BJ984_002468</name>
</gene>
<reference evidence="1 2" key="1">
    <citation type="submission" date="2020-07" db="EMBL/GenBank/DDBJ databases">
        <title>Sequencing the genomes of 1000 actinobacteria strains.</title>
        <authorList>
            <person name="Klenk H.-P."/>
        </authorList>
    </citation>
    <scope>NUCLEOTIDE SEQUENCE [LARGE SCALE GENOMIC DNA]</scope>
    <source>
        <strain evidence="1 2">DSM 26474</strain>
    </source>
</reference>
<accession>A0A852SRI4</accession>
<dbReference type="Pfam" id="PF04122">
    <property type="entry name" value="CW_binding_2"/>
    <property type="match status" value="1"/>
</dbReference>
<dbReference type="RefSeq" id="WP_179548294.1">
    <property type="nucleotide sequence ID" value="NZ_BSEW01000002.1"/>
</dbReference>
<dbReference type="InterPro" id="IPR007253">
    <property type="entry name" value="Cell_wall-bd_2"/>
</dbReference>
<keyword evidence="2" id="KW-1185">Reference proteome</keyword>
<evidence type="ECO:0000313" key="1">
    <source>
        <dbReference type="EMBL" id="NYD71310.1"/>
    </source>
</evidence>
<dbReference type="AlphaFoldDB" id="A0A852SRI4"/>
<sequence>MGEKSCVMDIVPTASIAERIHGDDRYETAAVVAWEIAPAETPLVYVASGENYPDALSATAIAAQHNARSSCRCRDRA</sequence>
<dbReference type="EMBL" id="JACCBM010000001">
    <property type="protein sequence ID" value="NYD71310.1"/>
    <property type="molecule type" value="Genomic_DNA"/>
</dbReference>
<evidence type="ECO:0000313" key="2">
    <source>
        <dbReference type="Proteomes" id="UP000549913"/>
    </source>
</evidence>
<proteinExistence type="predicted"/>
<protein>
    <submittedName>
        <fullName evidence="1">Uncharacterized protein</fullName>
    </submittedName>
</protein>
<name>A0A852SRI4_9MICO</name>